<dbReference type="Pfam" id="PF09557">
    <property type="entry name" value="DUF2382"/>
    <property type="match status" value="1"/>
</dbReference>
<evidence type="ECO:0000313" key="3">
    <source>
        <dbReference type="EMBL" id="AUX21576.1"/>
    </source>
</evidence>
<dbReference type="PANTHER" id="PTHR38463:SF1">
    <property type="entry name" value="STRESS RESPONSE PROTEIN YSNF"/>
    <property type="match status" value="1"/>
</dbReference>
<name>A0A4P2PYC4_SORCE</name>
<organism evidence="3 4">
    <name type="scientific">Sorangium cellulosum</name>
    <name type="common">Polyangium cellulosum</name>
    <dbReference type="NCBI Taxonomy" id="56"/>
    <lineage>
        <taxon>Bacteria</taxon>
        <taxon>Pseudomonadati</taxon>
        <taxon>Myxococcota</taxon>
        <taxon>Polyangia</taxon>
        <taxon>Polyangiales</taxon>
        <taxon>Polyangiaceae</taxon>
        <taxon>Sorangium</taxon>
    </lineage>
</organism>
<dbReference type="AlphaFoldDB" id="A0A4P2PYC4"/>
<gene>
    <name evidence="3" type="ORF">SOCEGT47_020620</name>
</gene>
<dbReference type="NCBIfam" id="TIGR02271">
    <property type="entry name" value="YsnF/AvaK domain"/>
    <property type="match status" value="1"/>
</dbReference>
<protein>
    <recommendedName>
        <fullName evidence="2">DUF2382 domain-containing protein</fullName>
    </recommendedName>
</protein>
<reference evidence="3 4" key="1">
    <citation type="submission" date="2015-09" db="EMBL/GenBank/DDBJ databases">
        <title>Sorangium comparison.</title>
        <authorList>
            <person name="Zaburannyi N."/>
            <person name="Bunk B."/>
            <person name="Overmann J."/>
            <person name="Mueller R."/>
        </authorList>
    </citation>
    <scope>NUCLEOTIDE SEQUENCE [LARGE SCALE GENOMIC DNA]</scope>
    <source>
        <strain evidence="3 4">So ceGT47</strain>
    </source>
</reference>
<evidence type="ECO:0000256" key="1">
    <source>
        <dbReference type="SAM" id="MobiDB-lite"/>
    </source>
</evidence>
<feature type="compositionally biased region" description="Basic and acidic residues" evidence="1">
    <location>
        <begin position="193"/>
        <end position="211"/>
    </location>
</feature>
<feature type="domain" description="DUF2382" evidence="2">
    <location>
        <begin position="91"/>
        <end position="200"/>
    </location>
</feature>
<dbReference type="Proteomes" id="UP000295781">
    <property type="component" value="Chromosome"/>
</dbReference>
<dbReference type="InterPro" id="IPR052967">
    <property type="entry name" value="Stress_Response_Assoc"/>
</dbReference>
<accession>A0A4P2PYC4</accession>
<sequence length="233" mass="25798">MVKQAEIAQGMVVRSSDGEKLGKVTRIDAGTFEIEKGFFFPKEYIVHYDEVAGVRNGEIILTQDRDRLVTARDQGRAAEGEMGDGGEIRVPLVEEEIAAGKTVREVGQVQVKKEVVTEEKQVTVPVSREVVNVERVPASGERPIAAGTMFEEESISVPVREEEVEISKRPVVKEEVRISKDVVQEQQQARATARREKAEVRTEGQVQRDDEMPAAAPEQMPMERATGTGGRRG</sequence>
<feature type="region of interest" description="Disordered" evidence="1">
    <location>
        <begin position="182"/>
        <end position="233"/>
    </location>
</feature>
<dbReference type="OrthoDB" id="5513836at2"/>
<evidence type="ECO:0000313" key="4">
    <source>
        <dbReference type="Proteomes" id="UP000295781"/>
    </source>
</evidence>
<evidence type="ECO:0000259" key="2">
    <source>
        <dbReference type="Pfam" id="PF09557"/>
    </source>
</evidence>
<dbReference type="RefSeq" id="WP_129346879.1">
    <property type="nucleotide sequence ID" value="NZ_CP012670.1"/>
</dbReference>
<dbReference type="InterPro" id="IPR019060">
    <property type="entry name" value="DUF2382"/>
</dbReference>
<dbReference type="PANTHER" id="PTHR38463">
    <property type="entry name" value="STRESS RESPONSE PROTEIN YSNF"/>
    <property type="match status" value="1"/>
</dbReference>
<dbReference type="EMBL" id="CP012670">
    <property type="protein sequence ID" value="AUX21576.1"/>
    <property type="molecule type" value="Genomic_DNA"/>
</dbReference>
<proteinExistence type="predicted"/>